<dbReference type="RefSeq" id="WP_113966745.1">
    <property type="nucleotide sequence ID" value="NZ_QNRP01000010.1"/>
</dbReference>
<proteinExistence type="predicted"/>
<evidence type="ECO:0008006" key="3">
    <source>
        <dbReference type="Google" id="ProtNLM"/>
    </source>
</evidence>
<comment type="caution">
    <text evidence="1">The sequence shown here is derived from an EMBL/GenBank/DDBJ whole genome shotgun (WGS) entry which is preliminary data.</text>
</comment>
<keyword evidence="2" id="KW-1185">Reference proteome</keyword>
<evidence type="ECO:0000313" key="2">
    <source>
        <dbReference type="Proteomes" id="UP000252249"/>
    </source>
</evidence>
<dbReference type="EMBL" id="QPIG01000003">
    <property type="protein sequence ID" value="RCU57107.1"/>
    <property type="molecule type" value="Genomic_DNA"/>
</dbReference>
<evidence type="ECO:0000313" key="1">
    <source>
        <dbReference type="EMBL" id="RCU57107.1"/>
    </source>
</evidence>
<accession>A0A368P2K3</accession>
<reference evidence="1 2" key="1">
    <citation type="submission" date="2018-07" db="EMBL/GenBank/DDBJ databases">
        <title>Oceanihabitans testaceum sp. nov., isolated from marine sediment.</title>
        <authorList>
            <person name="Li C.-M."/>
        </authorList>
    </citation>
    <scope>NUCLEOTIDE SEQUENCE [LARGE SCALE GENOMIC DNA]</scope>
    <source>
        <strain evidence="1 2">S9-10</strain>
    </source>
</reference>
<name>A0A368P2K3_9FLAO</name>
<protein>
    <recommendedName>
        <fullName evidence="3">Nucleotide-diphospho-sugar transferase domain-containing protein</fullName>
    </recommendedName>
</protein>
<sequence>MSLVFSSFVFGGYQKYIPYYIYSIWKTHPNSYIKVFTDKALEVNIYKTLKFLKENNIKNFEIIEMKTSLEEYEKYKMRGGGVKTLVRYLVGKEYFDAFDYAYIGDIDILFLPEQMSILDFHTRQLVELHQPFSNKVRLDKDGGITERLTGLHFFKTKEYFDKINPIISRIKTDQSYRDHYLKGLERDENFLYKINKEAFDFDPELLSRAQRPWHGLHLGITRGNKDLDIQTIQENSSLSIEEIINHLREYIQDPIFMEIQKKVFVVELEVILKELSIPYTFSWKYKGYKYRSGVKLRSTKRKLKKYLK</sequence>
<dbReference type="Proteomes" id="UP000252249">
    <property type="component" value="Unassembled WGS sequence"/>
</dbReference>
<dbReference type="AlphaFoldDB" id="A0A368P2K3"/>
<organism evidence="1 2">
    <name type="scientific">Oceanihabitans sediminis</name>
    <dbReference type="NCBI Taxonomy" id="1812012"/>
    <lineage>
        <taxon>Bacteria</taxon>
        <taxon>Pseudomonadati</taxon>
        <taxon>Bacteroidota</taxon>
        <taxon>Flavobacteriia</taxon>
        <taxon>Flavobacteriales</taxon>
        <taxon>Flavobacteriaceae</taxon>
        <taxon>Oceanihabitans</taxon>
    </lineage>
</organism>
<gene>
    <name evidence="1" type="ORF">DU428_09185</name>
</gene>
<dbReference type="OrthoDB" id="2720124at2"/>